<feature type="compositionally biased region" description="Basic and acidic residues" evidence="5">
    <location>
        <begin position="246"/>
        <end position="262"/>
    </location>
</feature>
<evidence type="ECO:0000256" key="5">
    <source>
        <dbReference type="SAM" id="MobiDB-lite"/>
    </source>
</evidence>
<keyword evidence="7" id="KW-1185">Reference proteome</keyword>
<sequence length="297" mass="33945">MAETSKPHRRRNVRQRRDSSESGSGSEDNEDTRDKLEALKALQKMRARQKGVSAASLALGKKIPKTEEVSDADPFKMTTGGFVDMKALKNQPLKGEAAEAIGTAFAAETNRRDEDAEMLKYVEVELAKRKGHHKEEEEKTNQQKNDDSLYDLPEHLKKYSSEKRSEDMLSNQMLSGIPEIDLGIDAKIKNIELTEDAKQKLLEEKKRQRENAPSQFVPTNVAVNFVQHNRFRIDDNKPKIVKKVEEPKPEPVRVGDVDREVTPADPQMTAQKKRKSAGEKATDDFHFEKFRKQMRRF</sequence>
<keyword evidence="3" id="KW-0539">Nucleus</keyword>
<comment type="caution">
    <text evidence="6">The sequence shown here is derived from an EMBL/GenBank/DDBJ whole genome shotgun (WGS) entry which is preliminary data.</text>
</comment>
<name>A0AAE0Y8W8_9GAST</name>
<organism evidence="6 7">
    <name type="scientific">Elysia crispata</name>
    <name type="common">lettuce slug</name>
    <dbReference type="NCBI Taxonomy" id="231223"/>
    <lineage>
        <taxon>Eukaryota</taxon>
        <taxon>Metazoa</taxon>
        <taxon>Spiralia</taxon>
        <taxon>Lophotrochozoa</taxon>
        <taxon>Mollusca</taxon>
        <taxon>Gastropoda</taxon>
        <taxon>Heterobranchia</taxon>
        <taxon>Euthyneura</taxon>
        <taxon>Panpulmonata</taxon>
        <taxon>Sacoglossa</taxon>
        <taxon>Placobranchoidea</taxon>
        <taxon>Plakobranchidae</taxon>
        <taxon>Elysia</taxon>
    </lineage>
</organism>
<evidence type="ECO:0008006" key="8">
    <source>
        <dbReference type="Google" id="ProtNLM"/>
    </source>
</evidence>
<feature type="coiled-coil region" evidence="4">
    <location>
        <begin position="184"/>
        <end position="211"/>
    </location>
</feature>
<dbReference type="Proteomes" id="UP001283361">
    <property type="component" value="Unassembled WGS sequence"/>
</dbReference>
<evidence type="ECO:0000313" key="6">
    <source>
        <dbReference type="EMBL" id="KAK3736930.1"/>
    </source>
</evidence>
<keyword evidence="4" id="KW-0175">Coiled coil</keyword>
<gene>
    <name evidence="6" type="ORF">RRG08_009409</name>
</gene>
<dbReference type="AlphaFoldDB" id="A0AAE0Y8W8"/>
<dbReference type="GO" id="GO:0000398">
    <property type="term" value="P:mRNA splicing, via spliceosome"/>
    <property type="evidence" value="ECO:0007669"/>
    <property type="project" value="TreeGrafter"/>
</dbReference>
<dbReference type="PANTHER" id="PTHR13486:SF2">
    <property type="entry name" value="SPLICING FACTOR C9ORF78"/>
    <property type="match status" value="1"/>
</dbReference>
<dbReference type="Pfam" id="PF07052">
    <property type="entry name" value="Hep_59"/>
    <property type="match status" value="1"/>
</dbReference>
<feature type="region of interest" description="Disordered" evidence="5">
    <location>
        <begin position="1"/>
        <end position="35"/>
    </location>
</feature>
<comment type="similarity">
    <text evidence="2">Belongs to the TLS1 family.</text>
</comment>
<dbReference type="PANTHER" id="PTHR13486">
    <property type="entry name" value="TELOMERE LENGTH AND SILENCING PROTEIN 1 TLS1 FAMILY MEMBER"/>
    <property type="match status" value="1"/>
</dbReference>
<proteinExistence type="inferred from homology"/>
<protein>
    <recommendedName>
        <fullName evidence="8">Telomere length and silencing protein 1 homolog</fullName>
    </recommendedName>
</protein>
<accession>A0AAE0Y8W8</accession>
<evidence type="ECO:0000256" key="1">
    <source>
        <dbReference type="ARBA" id="ARBA00004123"/>
    </source>
</evidence>
<evidence type="ECO:0000313" key="7">
    <source>
        <dbReference type="Proteomes" id="UP001283361"/>
    </source>
</evidence>
<evidence type="ECO:0000256" key="2">
    <source>
        <dbReference type="ARBA" id="ARBA00007643"/>
    </source>
</evidence>
<evidence type="ECO:0000256" key="3">
    <source>
        <dbReference type="ARBA" id="ARBA00023242"/>
    </source>
</evidence>
<reference evidence="6" key="1">
    <citation type="journal article" date="2023" name="G3 (Bethesda)">
        <title>A reference genome for the long-term kleptoplast-retaining sea slug Elysia crispata morphotype clarki.</title>
        <authorList>
            <person name="Eastman K.E."/>
            <person name="Pendleton A.L."/>
            <person name="Shaikh M.A."/>
            <person name="Suttiyut T."/>
            <person name="Ogas R."/>
            <person name="Tomko P."/>
            <person name="Gavelis G."/>
            <person name="Widhalm J.R."/>
            <person name="Wisecaver J.H."/>
        </authorList>
    </citation>
    <scope>NUCLEOTIDE SEQUENCE</scope>
    <source>
        <strain evidence="6">ECLA1</strain>
    </source>
</reference>
<dbReference type="EMBL" id="JAWDGP010006680">
    <property type="protein sequence ID" value="KAK3736930.1"/>
    <property type="molecule type" value="Genomic_DNA"/>
</dbReference>
<dbReference type="GO" id="GO:0005681">
    <property type="term" value="C:spliceosomal complex"/>
    <property type="evidence" value="ECO:0007669"/>
    <property type="project" value="TreeGrafter"/>
</dbReference>
<dbReference type="InterPro" id="IPR010756">
    <property type="entry name" value="Tls1-like"/>
</dbReference>
<feature type="region of interest" description="Disordered" evidence="5">
    <location>
        <begin position="246"/>
        <end position="284"/>
    </location>
</feature>
<comment type="subcellular location">
    <subcellularLocation>
        <location evidence="1">Nucleus</location>
    </subcellularLocation>
</comment>
<feature type="region of interest" description="Disordered" evidence="5">
    <location>
        <begin position="127"/>
        <end position="151"/>
    </location>
</feature>
<evidence type="ECO:0000256" key="4">
    <source>
        <dbReference type="SAM" id="Coils"/>
    </source>
</evidence>